<dbReference type="Pfam" id="PF00478">
    <property type="entry name" value="IMPDH"/>
    <property type="match status" value="1"/>
</dbReference>
<dbReference type="SMART" id="SM01240">
    <property type="entry name" value="IMPDH"/>
    <property type="match status" value="1"/>
</dbReference>
<comment type="caution">
    <text evidence="5">The sequence shown here is derived from an EMBL/GenBank/DDBJ whole genome shotgun (WGS) entry which is preliminary data.</text>
</comment>
<evidence type="ECO:0000259" key="4">
    <source>
        <dbReference type="Pfam" id="PF00478"/>
    </source>
</evidence>
<evidence type="ECO:0000256" key="2">
    <source>
        <dbReference type="ARBA" id="ARBA00023002"/>
    </source>
</evidence>
<keyword evidence="6" id="KW-1185">Reference proteome</keyword>
<dbReference type="EMBL" id="BAAAQW010000003">
    <property type="protein sequence ID" value="GAA2198485.1"/>
    <property type="molecule type" value="Genomic_DNA"/>
</dbReference>
<keyword evidence="2" id="KW-0560">Oxidoreductase</keyword>
<dbReference type="Gene3D" id="3.20.20.70">
    <property type="entry name" value="Aldolase class I"/>
    <property type="match status" value="1"/>
</dbReference>
<gene>
    <name evidence="5" type="ORF">GCM10009849_11320</name>
</gene>
<dbReference type="CDD" id="cd00381">
    <property type="entry name" value="IMPDH"/>
    <property type="match status" value="1"/>
</dbReference>
<keyword evidence="3" id="KW-0520">NAD</keyword>
<accession>A0ABP5NJ05</accession>
<evidence type="ECO:0000313" key="6">
    <source>
        <dbReference type="Proteomes" id="UP001500432"/>
    </source>
</evidence>
<protein>
    <submittedName>
        <fullName evidence="5">GuaB3 family IMP dehydrogenase-related protein</fullName>
    </submittedName>
</protein>
<comment type="similarity">
    <text evidence="1">Belongs to the IMPDH/GMPR family.</text>
</comment>
<organism evidence="5 6">
    <name type="scientific">Sinomonas flava</name>
    <dbReference type="NCBI Taxonomy" id="496857"/>
    <lineage>
        <taxon>Bacteria</taxon>
        <taxon>Bacillati</taxon>
        <taxon>Actinomycetota</taxon>
        <taxon>Actinomycetes</taxon>
        <taxon>Micrococcales</taxon>
        <taxon>Micrococcaceae</taxon>
        <taxon>Sinomonas</taxon>
    </lineage>
</organism>
<dbReference type="InterPro" id="IPR005990">
    <property type="entry name" value="IMP_DH"/>
</dbReference>
<dbReference type="InterPro" id="IPR001093">
    <property type="entry name" value="IMP_DH_GMPRt"/>
</dbReference>
<sequence>MTYEIEIGRGKRGRRAYSLDDIAIVANRRTRDPQDVSVSWQIDAYRFEMPVIAAPMDSVMSPASAITMGKLGGLGVLDLEGLWTRYEDPQPVLEEIAGLRGEPAGSAVTRRLQEIYTQPVNPELITARLAEIRASGVTVAGALTPSGTVQHYKTVLAAGVDLFVIRGTTVSAEHVSKNQEPLNLKKFIYELDVPVIVGGAAGYTPALHLMRTGAAGVLVGFGGGATTTTRRALGIHSPLASAISDAAAARRDYMDESGGRYVHVIADGGMGTSGDIVKAIAMGADAVMLGSALARAEEAPGRGWHWGAEAHHLETPRGERVNVGTVGPMEEVLFGPGHHTDGTSNLIGMLRRAMATTGYSDLKEFQRVDVVVSPHSGS</sequence>
<dbReference type="RefSeq" id="WP_344298698.1">
    <property type="nucleotide sequence ID" value="NZ_BAAAQW010000003.1"/>
</dbReference>
<dbReference type="InterPro" id="IPR013785">
    <property type="entry name" value="Aldolase_TIM"/>
</dbReference>
<evidence type="ECO:0000256" key="1">
    <source>
        <dbReference type="ARBA" id="ARBA00005502"/>
    </source>
</evidence>
<dbReference type="SUPFAM" id="SSF51412">
    <property type="entry name" value="Inosine monophosphate dehydrogenase (IMPDH)"/>
    <property type="match status" value="1"/>
</dbReference>
<dbReference type="NCBIfam" id="TIGR01304">
    <property type="entry name" value="IMP_DH_rel_2"/>
    <property type="match status" value="1"/>
</dbReference>
<dbReference type="InterPro" id="IPR005992">
    <property type="entry name" value="IMP_DH-rel2"/>
</dbReference>
<proteinExistence type="inferred from homology"/>
<evidence type="ECO:0000256" key="3">
    <source>
        <dbReference type="ARBA" id="ARBA00023027"/>
    </source>
</evidence>
<feature type="domain" description="IMP dehydrogenase/GMP reductase" evidence="4">
    <location>
        <begin position="17"/>
        <end position="303"/>
    </location>
</feature>
<evidence type="ECO:0000313" key="5">
    <source>
        <dbReference type="EMBL" id="GAA2198485.1"/>
    </source>
</evidence>
<dbReference type="PANTHER" id="PTHR11911:SF85">
    <property type="entry name" value="INOSINE-5'-MONOPHOSPHATE DEHYDROGENASE"/>
    <property type="match status" value="1"/>
</dbReference>
<reference evidence="6" key="1">
    <citation type="journal article" date="2019" name="Int. J. Syst. Evol. Microbiol.">
        <title>The Global Catalogue of Microorganisms (GCM) 10K type strain sequencing project: providing services to taxonomists for standard genome sequencing and annotation.</title>
        <authorList>
            <consortium name="The Broad Institute Genomics Platform"/>
            <consortium name="The Broad Institute Genome Sequencing Center for Infectious Disease"/>
            <person name="Wu L."/>
            <person name="Ma J."/>
        </authorList>
    </citation>
    <scope>NUCLEOTIDE SEQUENCE [LARGE SCALE GENOMIC DNA]</scope>
    <source>
        <strain evidence="6">JCM 16034</strain>
    </source>
</reference>
<name>A0ABP5NJ05_9MICC</name>
<dbReference type="Proteomes" id="UP001500432">
    <property type="component" value="Unassembled WGS sequence"/>
</dbReference>
<dbReference type="PANTHER" id="PTHR11911">
    <property type="entry name" value="INOSINE-5-MONOPHOSPHATE DEHYDROGENASE RELATED"/>
    <property type="match status" value="1"/>
</dbReference>